<keyword evidence="8" id="KW-0413">Isomerase</keyword>
<dbReference type="GO" id="GO:0016853">
    <property type="term" value="F:isomerase activity"/>
    <property type="evidence" value="ECO:0007669"/>
    <property type="project" value="UniProtKB-KW"/>
</dbReference>
<name>A0A285P792_9BACI</name>
<feature type="domain" description="Thioredoxin-like fold" evidence="7">
    <location>
        <begin position="56"/>
        <end position="216"/>
    </location>
</feature>
<keyword evidence="9" id="KW-1185">Reference proteome</keyword>
<feature type="transmembrane region" description="Helical" evidence="6">
    <location>
        <begin position="21"/>
        <end position="39"/>
    </location>
</feature>
<reference evidence="9" key="1">
    <citation type="submission" date="2017-09" db="EMBL/GenBank/DDBJ databases">
        <authorList>
            <person name="Varghese N."/>
            <person name="Submissions S."/>
        </authorList>
    </citation>
    <scope>NUCLEOTIDE SEQUENCE [LARGE SCALE GENOMIC DNA]</scope>
    <source>
        <strain evidence="9">CGMCC 1.8913</strain>
    </source>
</reference>
<proteinExistence type="inferred from homology"/>
<keyword evidence="4" id="KW-1015">Disulfide bond</keyword>
<evidence type="ECO:0000256" key="3">
    <source>
        <dbReference type="ARBA" id="ARBA00023002"/>
    </source>
</evidence>
<accession>A0A285P792</accession>
<keyword evidence="6" id="KW-1133">Transmembrane helix</keyword>
<dbReference type="Proteomes" id="UP000219356">
    <property type="component" value="Unassembled WGS sequence"/>
</dbReference>
<evidence type="ECO:0000256" key="1">
    <source>
        <dbReference type="ARBA" id="ARBA00005791"/>
    </source>
</evidence>
<dbReference type="PANTHER" id="PTHR13887:SF14">
    <property type="entry name" value="DISULFIDE BOND FORMATION PROTEIN D"/>
    <property type="match status" value="1"/>
</dbReference>
<keyword evidence="2" id="KW-0732">Signal</keyword>
<dbReference type="PANTHER" id="PTHR13887">
    <property type="entry name" value="GLUTATHIONE S-TRANSFERASE KAPPA"/>
    <property type="match status" value="1"/>
</dbReference>
<evidence type="ECO:0000313" key="9">
    <source>
        <dbReference type="Proteomes" id="UP000219356"/>
    </source>
</evidence>
<organism evidence="8 9">
    <name type="scientific">Terribacillus aidingensis</name>
    <dbReference type="NCBI Taxonomy" id="586416"/>
    <lineage>
        <taxon>Bacteria</taxon>
        <taxon>Bacillati</taxon>
        <taxon>Bacillota</taxon>
        <taxon>Bacilli</taxon>
        <taxon>Bacillales</taxon>
        <taxon>Bacillaceae</taxon>
        <taxon>Terribacillus</taxon>
    </lineage>
</organism>
<evidence type="ECO:0000259" key="7">
    <source>
        <dbReference type="Pfam" id="PF13462"/>
    </source>
</evidence>
<protein>
    <submittedName>
        <fullName evidence="8">Protein-disulfide isomerase</fullName>
    </submittedName>
</protein>
<dbReference type="EMBL" id="OBEK01000005">
    <property type="protein sequence ID" value="SNZ17137.1"/>
    <property type="molecule type" value="Genomic_DNA"/>
</dbReference>
<evidence type="ECO:0000313" key="8">
    <source>
        <dbReference type="EMBL" id="SNZ17137.1"/>
    </source>
</evidence>
<dbReference type="InterPro" id="IPR036249">
    <property type="entry name" value="Thioredoxin-like_sf"/>
</dbReference>
<sequence length="230" mass="25747">MSKKKKPAGNTPQAASKTSKVIVWIVLAIVLLVVALVLINSYTGSSSDEAKGISYENQPVFGDENAPVKIVEFGDYKCIHCQDFHDRNFPVIDQELIQTGKASFYFMNMPIINQQSNEAAHFAESVYQVLGDDVFWDFHDALYEEDLNTAFSEELFMDKLRNIVSTEEAEEVLHVYQEDGTEDAVKSDKETAADLEVKGTPTIFVNGKLFEGEDMNDLIEMVNKETQGAN</sequence>
<keyword evidence="5" id="KW-0676">Redox-active center</keyword>
<dbReference type="AlphaFoldDB" id="A0A285P792"/>
<dbReference type="Pfam" id="PF13462">
    <property type="entry name" value="Thioredoxin_4"/>
    <property type="match status" value="1"/>
</dbReference>
<dbReference type="Gene3D" id="3.40.30.10">
    <property type="entry name" value="Glutaredoxin"/>
    <property type="match status" value="1"/>
</dbReference>
<keyword evidence="3" id="KW-0560">Oxidoreductase</keyword>
<evidence type="ECO:0000256" key="4">
    <source>
        <dbReference type="ARBA" id="ARBA00023157"/>
    </source>
</evidence>
<keyword evidence="6" id="KW-0472">Membrane</keyword>
<dbReference type="STRING" id="586416.GZ22_00775"/>
<keyword evidence="6" id="KW-0812">Transmembrane</keyword>
<dbReference type="RefSeq" id="WP_097043365.1">
    <property type="nucleotide sequence ID" value="NZ_OBEK01000005.1"/>
</dbReference>
<dbReference type="GO" id="GO:0016491">
    <property type="term" value="F:oxidoreductase activity"/>
    <property type="evidence" value="ECO:0007669"/>
    <property type="project" value="UniProtKB-KW"/>
</dbReference>
<evidence type="ECO:0000256" key="2">
    <source>
        <dbReference type="ARBA" id="ARBA00022729"/>
    </source>
</evidence>
<dbReference type="SUPFAM" id="SSF52833">
    <property type="entry name" value="Thioredoxin-like"/>
    <property type="match status" value="1"/>
</dbReference>
<evidence type="ECO:0000256" key="5">
    <source>
        <dbReference type="ARBA" id="ARBA00023284"/>
    </source>
</evidence>
<gene>
    <name evidence="8" type="ORF">SAMN05421503_3173</name>
</gene>
<dbReference type="OrthoDB" id="117402at2"/>
<dbReference type="InterPro" id="IPR012336">
    <property type="entry name" value="Thioredoxin-like_fold"/>
</dbReference>
<comment type="similarity">
    <text evidence="1">Belongs to the thioredoxin family. DsbA subfamily.</text>
</comment>
<evidence type="ECO:0000256" key="6">
    <source>
        <dbReference type="SAM" id="Phobius"/>
    </source>
</evidence>